<sequence>MDKPVYKFLRARDVDSMMSGSVLIRPLSFYRRLEEEGGKPWIGDRLENRSEVSVGHLSDKTPELLKRIAPTGMPAAISPMDGAKDWSVDNINFTYEFANDPWVFCASDGDLEALTKVMCGGGGDSYDACVRIKDFSAFHRHLHERGHVDGEPLANLFKASHADRVRYDRVSIAIEEGQPLVPNPFLKDIKFADQREARYALLPANPIEKDTLFVRFSSPDNYLVREF</sequence>
<protein>
    <submittedName>
        <fullName evidence="1">Uncharacterized protein</fullName>
    </submittedName>
</protein>
<accession>A0ABY7MVB1</accession>
<name>A0ABY7MVB1_9BRAD</name>
<dbReference type="EMBL" id="CP089391">
    <property type="protein sequence ID" value="WBL82294.1"/>
    <property type="molecule type" value="Genomic_DNA"/>
</dbReference>
<dbReference type="RefSeq" id="WP_270172075.1">
    <property type="nucleotide sequence ID" value="NZ_CP089391.1"/>
</dbReference>
<evidence type="ECO:0000313" key="1">
    <source>
        <dbReference type="EMBL" id="WBL82294.1"/>
    </source>
</evidence>
<gene>
    <name evidence="1" type="ORF">I3J27_18350</name>
</gene>
<organism evidence="1 2">
    <name type="scientific">Bradyrhizobium xenonodulans</name>
    <dbReference type="NCBI Taxonomy" id="2736875"/>
    <lineage>
        <taxon>Bacteria</taxon>
        <taxon>Pseudomonadati</taxon>
        <taxon>Pseudomonadota</taxon>
        <taxon>Alphaproteobacteria</taxon>
        <taxon>Hyphomicrobiales</taxon>
        <taxon>Nitrobacteraceae</taxon>
        <taxon>Bradyrhizobium</taxon>
    </lineage>
</organism>
<evidence type="ECO:0000313" key="2">
    <source>
        <dbReference type="Proteomes" id="UP001179614"/>
    </source>
</evidence>
<dbReference type="Proteomes" id="UP001179614">
    <property type="component" value="Chromosome"/>
</dbReference>
<keyword evidence="2" id="KW-1185">Reference proteome</keyword>
<reference evidence="1" key="1">
    <citation type="submission" date="2021-12" db="EMBL/GenBank/DDBJ databases">
        <title>Bradyrhizobium xenonodulans sp. nov.</title>
        <authorList>
            <person name="Claassens R."/>
            <person name="Venter S.N."/>
            <person name="Beukes C.W."/>
            <person name="Stepkowski T."/>
            <person name="Steenkamp E.T."/>
        </authorList>
    </citation>
    <scope>NUCLEOTIDE SEQUENCE</scope>
    <source>
        <strain evidence="1">14AB</strain>
    </source>
</reference>
<proteinExistence type="predicted"/>